<keyword evidence="7" id="KW-1185">Reference proteome</keyword>
<keyword evidence="5" id="KW-1133">Transmembrane helix</keyword>
<organism evidence="6 7">
    <name type="scientific">Accipiter nisus</name>
    <name type="common">Eurasian sparrowhawk</name>
    <dbReference type="NCBI Taxonomy" id="211598"/>
    <lineage>
        <taxon>Eukaryota</taxon>
        <taxon>Metazoa</taxon>
        <taxon>Chordata</taxon>
        <taxon>Craniata</taxon>
        <taxon>Vertebrata</taxon>
        <taxon>Euteleostomi</taxon>
        <taxon>Archelosauria</taxon>
        <taxon>Archosauria</taxon>
        <taxon>Dinosauria</taxon>
        <taxon>Saurischia</taxon>
        <taxon>Theropoda</taxon>
        <taxon>Coelurosauria</taxon>
        <taxon>Aves</taxon>
        <taxon>Neognathae</taxon>
        <taxon>Neoaves</taxon>
        <taxon>Telluraves</taxon>
        <taxon>Accipitrimorphae</taxon>
        <taxon>Accipitriformes</taxon>
        <taxon>Accipitridae</taxon>
        <taxon>Accipitrinae</taxon>
        <taxon>Accipiter</taxon>
    </lineage>
</organism>
<keyword evidence="3 5" id="KW-0472">Membrane</keyword>
<evidence type="ECO:0000256" key="3">
    <source>
        <dbReference type="ARBA" id="ARBA00023136"/>
    </source>
</evidence>
<dbReference type="PANTHER" id="PTHR12080:SF121">
    <property type="entry name" value="IG-LIKE DOMAIN-CONTAINING PROTEIN-RELATED"/>
    <property type="match status" value="1"/>
</dbReference>
<protein>
    <recommendedName>
        <fullName evidence="8">SLAM family member 8</fullName>
    </recommendedName>
</protein>
<evidence type="ECO:0000256" key="1">
    <source>
        <dbReference type="ARBA" id="ARBA00004370"/>
    </source>
</evidence>
<dbReference type="InterPro" id="IPR015631">
    <property type="entry name" value="CD2/SLAM_rcpt"/>
</dbReference>
<dbReference type="InterPro" id="IPR013783">
    <property type="entry name" value="Ig-like_fold"/>
</dbReference>
<comment type="subcellular location">
    <subcellularLocation>
        <location evidence="1">Membrane</location>
    </subcellularLocation>
</comment>
<evidence type="ECO:0000256" key="4">
    <source>
        <dbReference type="ARBA" id="ARBA00023180"/>
    </source>
</evidence>
<accession>A0A8B9NN48</accession>
<reference evidence="6" key="2">
    <citation type="submission" date="2025-09" db="UniProtKB">
        <authorList>
            <consortium name="Ensembl"/>
        </authorList>
    </citation>
    <scope>IDENTIFICATION</scope>
</reference>
<keyword evidence="5" id="KW-0812">Transmembrane</keyword>
<dbReference type="AlphaFoldDB" id="A0A8B9NN48"/>
<dbReference type="InterPro" id="IPR036179">
    <property type="entry name" value="Ig-like_dom_sf"/>
</dbReference>
<keyword evidence="4" id="KW-0325">Glycoprotein</keyword>
<dbReference type="GO" id="GO:0016020">
    <property type="term" value="C:membrane"/>
    <property type="evidence" value="ECO:0007669"/>
    <property type="project" value="UniProtKB-SubCell"/>
</dbReference>
<keyword evidence="2" id="KW-0732">Signal</keyword>
<evidence type="ECO:0008006" key="8">
    <source>
        <dbReference type="Google" id="ProtNLM"/>
    </source>
</evidence>
<dbReference type="Gene3D" id="2.60.40.10">
    <property type="entry name" value="Immunoglobulins"/>
    <property type="match status" value="2"/>
</dbReference>
<dbReference type="Proteomes" id="UP000694541">
    <property type="component" value="Unplaced"/>
</dbReference>
<feature type="transmembrane region" description="Helical" evidence="5">
    <location>
        <begin position="218"/>
        <end position="241"/>
    </location>
</feature>
<dbReference type="PANTHER" id="PTHR12080">
    <property type="entry name" value="SIGNALING LYMPHOCYTIC ACTIVATION MOLECULE"/>
    <property type="match status" value="1"/>
</dbReference>
<evidence type="ECO:0000256" key="2">
    <source>
        <dbReference type="ARBA" id="ARBA00022729"/>
    </source>
</evidence>
<dbReference type="SUPFAM" id="SSF48726">
    <property type="entry name" value="Immunoglobulin"/>
    <property type="match status" value="1"/>
</dbReference>
<evidence type="ECO:0000313" key="6">
    <source>
        <dbReference type="Ensembl" id="ENSANIP00000024875.1"/>
    </source>
</evidence>
<reference evidence="6" key="1">
    <citation type="submission" date="2025-08" db="UniProtKB">
        <authorList>
            <consortium name="Ensembl"/>
        </authorList>
    </citation>
    <scope>IDENTIFICATION</scope>
</reference>
<dbReference type="Ensembl" id="ENSANIT00000025705.1">
    <property type="protein sequence ID" value="ENSANIP00000024875.1"/>
    <property type="gene ID" value="ENSANIG00000016828.1"/>
</dbReference>
<evidence type="ECO:0000256" key="5">
    <source>
        <dbReference type="SAM" id="Phobius"/>
    </source>
</evidence>
<evidence type="ECO:0000313" key="7">
    <source>
        <dbReference type="Proteomes" id="UP000694541"/>
    </source>
</evidence>
<name>A0A8B9NN48_9AVES</name>
<proteinExistence type="predicted"/>
<sequence length="316" mass="34570">MSKAPVGRCPQVPQVGAVALTCGQHPEGVRAALPGSVPNKTVKKIEWSFSVGAGATIQVAEFGPGGFKRPDPKDQFKDQLEMFNKTALKIRALEHGDSGVYGAWIKLYPAVVENQSFNLSVYRLVPVPGIQHQLLSLTIQGCKVTLWCWVPAGSDAEAVWQLSSSPRMPWGQFCEDSQTLCLAVPASTFNSSYTCMARNPIQKKNTSIRLDTLWTPDWWRWHMCLGLLAMGVGALLSIIWLRRKKRRKKAAKGGGRCWVKAMSSQPGFILSMPAPGGLCPHPTSHGGTRLCPSSDCPHFVPKQHSWSSRTGPTEPP</sequence>